<feature type="transmembrane region" description="Helical" evidence="5">
    <location>
        <begin position="29"/>
        <end position="45"/>
    </location>
</feature>
<dbReference type="Pfam" id="PF00999">
    <property type="entry name" value="Na_H_Exchanger"/>
    <property type="match status" value="1"/>
</dbReference>
<protein>
    <recommendedName>
        <fullName evidence="6">Cation/H+ exchanger transmembrane domain-containing protein</fullName>
    </recommendedName>
</protein>
<evidence type="ECO:0000256" key="1">
    <source>
        <dbReference type="ARBA" id="ARBA00004141"/>
    </source>
</evidence>
<dbReference type="EMBL" id="BART01000007">
    <property type="protein sequence ID" value="GAG60873.1"/>
    <property type="molecule type" value="Genomic_DNA"/>
</dbReference>
<evidence type="ECO:0000259" key="6">
    <source>
        <dbReference type="Pfam" id="PF00999"/>
    </source>
</evidence>
<feature type="transmembrane region" description="Helical" evidence="5">
    <location>
        <begin position="6"/>
        <end position="22"/>
    </location>
</feature>
<feature type="transmembrane region" description="Helical" evidence="5">
    <location>
        <begin position="373"/>
        <end position="392"/>
    </location>
</feature>
<feature type="transmembrane region" description="Helical" evidence="5">
    <location>
        <begin position="160"/>
        <end position="179"/>
    </location>
</feature>
<organism evidence="7">
    <name type="scientific">marine sediment metagenome</name>
    <dbReference type="NCBI Taxonomy" id="412755"/>
    <lineage>
        <taxon>unclassified sequences</taxon>
        <taxon>metagenomes</taxon>
        <taxon>ecological metagenomes</taxon>
    </lineage>
</organism>
<keyword evidence="2 5" id="KW-0812">Transmembrane</keyword>
<dbReference type="Gene3D" id="1.20.1530.20">
    <property type="match status" value="1"/>
</dbReference>
<dbReference type="InterPro" id="IPR006153">
    <property type="entry name" value="Cation/H_exchanger_TM"/>
</dbReference>
<evidence type="ECO:0000256" key="2">
    <source>
        <dbReference type="ARBA" id="ARBA00022692"/>
    </source>
</evidence>
<evidence type="ECO:0000256" key="4">
    <source>
        <dbReference type="ARBA" id="ARBA00023136"/>
    </source>
</evidence>
<keyword evidence="3 5" id="KW-1133">Transmembrane helix</keyword>
<dbReference type="GO" id="GO:0016020">
    <property type="term" value="C:membrane"/>
    <property type="evidence" value="ECO:0007669"/>
    <property type="project" value="UniProtKB-SubCell"/>
</dbReference>
<evidence type="ECO:0000256" key="5">
    <source>
        <dbReference type="SAM" id="Phobius"/>
    </source>
</evidence>
<dbReference type="PANTHER" id="PTHR43021">
    <property type="entry name" value="NA(+)/H(+) ANTIPORTER-RELATED"/>
    <property type="match status" value="1"/>
</dbReference>
<comment type="caution">
    <text evidence="7">The sequence shown here is derived from an EMBL/GenBank/DDBJ whole genome shotgun (WGS) entry which is preliminary data.</text>
</comment>
<feature type="transmembrane region" description="Helical" evidence="5">
    <location>
        <begin position="85"/>
        <end position="112"/>
    </location>
</feature>
<dbReference type="AlphaFoldDB" id="X0ZKJ3"/>
<dbReference type="GO" id="GO:0015297">
    <property type="term" value="F:antiporter activity"/>
    <property type="evidence" value="ECO:0007669"/>
    <property type="project" value="InterPro"/>
</dbReference>
<dbReference type="GO" id="GO:1902600">
    <property type="term" value="P:proton transmembrane transport"/>
    <property type="evidence" value="ECO:0007669"/>
    <property type="project" value="InterPro"/>
</dbReference>
<dbReference type="InterPro" id="IPR038770">
    <property type="entry name" value="Na+/solute_symporter_sf"/>
</dbReference>
<feature type="transmembrane region" description="Helical" evidence="5">
    <location>
        <begin position="57"/>
        <end position="78"/>
    </location>
</feature>
<accession>X0ZKJ3</accession>
<comment type="subcellular location">
    <subcellularLocation>
        <location evidence="1">Membrane</location>
        <topology evidence="1">Multi-pass membrane protein</topology>
    </subcellularLocation>
</comment>
<dbReference type="PANTHER" id="PTHR43021:SF2">
    <property type="entry name" value="CATION_H+ EXCHANGER DOMAIN-CONTAINING PROTEIN"/>
    <property type="match status" value="1"/>
</dbReference>
<feature type="transmembrane region" description="Helical" evidence="5">
    <location>
        <begin position="236"/>
        <end position="267"/>
    </location>
</feature>
<proteinExistence type="predicted"/>
<evidence type="ECO:0000256" key="3">
    <source>
        <dbReference type="ARBA" id="ARBA00022989"/>
    </source>
</evidence>
<gene>
    <name evidence="7" type="ORF">S01H4_00071</name>
</gene>
<keyword evidence="4 5" id="KW-0472">Membrane</keyword>
<evidence type="ECO:0000313" key="7">
    <source>
        <dbReference type="EMBL" id="GAG60873.1"/>
    </source>
</evidence>
<reference evidence="7" key="1">
    <citation type="journal article" date="2014" name="Front. Microbiol.">
        <title>High frequency of phylogenetically diverse reductive dehalogenase-homologous genes in deep subseafloor sedimentary metagenomes.</title>
        <authorList>
            <person name="Kawai M."/>
            <person name="Futagami T."/>
            <person name="Toyoda A."/>
            <person name="Takaki Y."/>
            <person name="Nishi S."/>
            <person name="Hori S."/>
            <person name="Arai W."/>
            <person name="Tsubouchi T."/>
            <person name="Morono Y."/>
            <person name="Uchiyama I."/>
            <person name="Ito T."/>
            <person name="Fujiyama A."/>
            <person name="Inagaki F."/>
            <person name="Takami H."/>
        </authorList>
    </citation>
    <scope>NUCLEOTIDE SEQUENCE</scope>
    <source>
        <strain evidence="7">Expedition CK06-06</strain>
    </source>
</reference>
<feature type="domain" description="Cation/H+ exchanger transmembrane" evidence="6">
    <location>
        <begin position="14"/>
        <end position="396"/>
    </location>
</feature>
<sequence length="410" mass="43229">MNSILAVGLLLVIGFFGGLIARKFKLPTISGYIIIGMGLSVFNVIPKELTNGELSVIVEISLGIIGYLVGGSLNLGILKRFGKQIMVITCSQLMGAWILVTALMAFLTPFVIKLAIPNPNFYQTYLPPAIVIGAISCATAPAATIAIIREYKASGPLTSTLLAVIAIDDALCIIAYALGLSVAEVLTIGSLSNVSWLRVVMVPALDIGGAILLGTVLGFGMTYLIRFADTKKRLSVIVLGIILLCVGMAKILNISSILANMIMGFVVTNRIRLNENAFEVIDEIDEIIFAMFFTLAGAHFDLGVMKEAGILSLLIVAGRCSGKYIGARIGATVSHAPTVIKKYLGFGLFPKAGVTVGLALLAKQHLTFSGTGIGNIMISAILASVIINELIAPPLTKYALIKSGEAAETK</sequence>
<feature type="transmembrane region" description="Helical" evidence="5">
    <location>
        <begin position="343"/>
        <end position="361"/>
    </location>
</feature>
<feature type="transmembrane region" description="Helical" evidence="5">
    <location>
        <begin position="199"/>
        <end position="224"/>
    </location>
</feature>
<feature type="transmembrane region" description="Helical" evidence="5">
    <location>
        <begin position="124"/>
        <end position="148"/>
    </location>
</feature>
<name>X0ZKJ3_9ZZZZ</name>